<sequence>MVVYMVVGHTKFGPDLVARQIAGRFNAEDTFNHGQLVNIISNYASSGAYAEDLLHTWKAGTQELFSPISHIMSYRCFTLLADDGAVRLTLVQPPADFEPFLDPGNVYLHADVMRACDCAAERQLRSVVMPSLHRKQYRGVGERAVPAHSNAPAGDRLLPDSISSCRNVRLFTRRCVEDGYWREQAGWMRTSAVSAVNKALSSVQPYAAHPEMRKEAYGAKAKDIADQYAKFVPPQFVPDRFELPEGGCTGTSNFWKQTKLSTAQGTMQQLGQSKMSGRQGGGESPSAQKPKKVRWSSALHSQPLLTALLAPPLNGTLPKKHVEWLALAGQMPAPGNELVWDVQVLKRHAKQMAKERADIVWLGSAV</sequence>
<evidence type="ECO:0000313" key="2">
    <source>
        <dbReference type="Proteomes" id="UP000798662"/>
    </source>
</evidence>
<evidence type="ECO:0000313" key="1">
    <source>
        <dbReference type="EMBL" id="KAK1861030.1"/>
    </source>
</evidence>
<name>A0ACC3BSS9_PYRYE</name>
<reference evidence="1" key="1">
    <citation type="submission" date="2019-11" db="EMBL/GenBank/DDBJ databases">
        <title>Nori genome reveals adaptations in red seaweeds to the harsh intertidal environment.</title>
        <authorList>
            <person name="Wang D."/>
            <person name="Mao Y."/>
        </authorList>
    </citation>
    <scope>NUCLEOTIDE SEQUENCE</scope>
    <source>
        <tissue evidence="1">Gametophyte</tissue>
    </source>
</reference>
<proteinExistence type="predicted"/>
<dbReference type="EMBL" id="CM020618">
    <property type="protein sequence ID" value="KAK1861030.1"/>
    <property type="molecule type" value="Genomic_DNA"/>
</dbReference>
<comment type="caution">
    <text evidence="1">The sequence shown here is derived from an EMBL/GenBank/DDBJ whole genome shotgun (WGS) entry which is preliminary data.</text>
</comment>
<organism evidence="1 2">
    <name type="scientific">Pyropia yezoensis</name>
    <name type="common">Susabi-nori</name>
    <name type="synonym">Porphyra yezoensis</name>
    <dbReference type="NCBI Taxonomy" id="2788"/>
    <lineage>
        <taxon>Eukaryota</taxon>
        <taxon>Rhodophyta</taxon>
        <taxon>Bangiophyceae</taxon>
        <taxon>Bangiales</taxon>
        <taxon>Bangiaceae</taxon>
        <taxon>Pyropia</taxon>
    </lineage>
</organism>
<dbReference type="Proteomes" id="UP000798662">
    <property type="component" value="Chromosome 1"/>
</dbReference>
<accession>A0ACC3BSS9</accession>
<protein>
    <submittedName>
        <fullName evidence="1">Uncharacterized protein</fullName>
    </submittedName>
</protein>
<keyword evidence="2" id="KW-1185">Reference proteome</keyword>
<gene>
    <name evidence="1" type="ORF">I4F81_003614</name>
</gene>